<evidence type="ECO:0000313" key="1">
    <source>
        <dbReference type="EMBL" id="MFD1001043.1"/>
    </source>
</evidence>
<proteinExistence type="predicted"/>
<dbReference type="RefSeq" id="WP_377580495.1">
    <property type="nucleotide sequence ID" value="NZ_JBHTKA010000007.1"/>
</dbReference>
<name>A0ABW3K502_9BACT</name>
<organism evidence="1 2">
    <name type="scientific">Ohtaekwangia kribbensis</name>
    <dbReference type="NCBI Taxonomy" id="688913"/>
    <lineage>
        <taxon>Bacteria</taxon>
        <taxon>Pseudomonadati</taxon>
        <taxon>Bacteroidota</taxon>
        <taxon>Cytophagia</taxon>
        <taxon>Cytophagales</taxon>
        <taxon>Fulvivirgaceae</taxon>
        <taxon>Ohtaekwangia</taxon>
    </lineage>
</organism>
<protein>
    <submittedName>
        <fullName evidence="1">Uncharacterized protein</fullName>
    </submittedName>
</protein>
<comment type="caution">
    <text evidence="1">The sequence shown here is derived from an EMBL/GenBank/DDBJ whole genome shotgun (WGS) entry which is preliminary data.</text>
</comment>
<accession>A0ABW3K502</accession>
<reference evidence="2" key="1">
    <citation type="journal article" date="2019" name="Int. J. Syst. Evol. Microbiol.">
        <title>The Global Catalogue of Microorganisms (GCM) 10K type strain sequencing project: providing services to taxonomists for standard genome sequencing and annotation.</title>
        <authorList>
            <consortium name="The Broad Institute Genomics Platform"/>
            <consortium name="The Broad Institute Genome Sequencing Center for Infectious Disease"/>
            <person name="Wu L."/>
            <person name="Ma J."/>
        </authorList>
    </citation>
    <scope>NUCLEOTIDE SEQUENCE [LARGE SCALE GENOMIC DNA]</scope>
    <source>
        <strain evidence="2">CCUG 58938</strain>
    </source>
</reference>
<gene>
    <name evidence="1" type="ORF">ACFQ21_17080</name>
</gene>
<dbReference type="EMBL" id="JBHTKA010000007">
    <property type="protein sequence ID" value="MFD1001043.1"/>
    <property type="molecule type" value="Genomic_DNA"/>
</dbReference>
<evidence type="ECO:0000313" key="2">
    <source>
        <dbReference type="Proteomes" id="UP001597112"/>
    </source>
</evidence>
<sequence>MKPISDISWNKYWWKTKMEVTVLFNCYLSDRNSEKTVCTFKIILTKNRENPFHLYKLENIVLDQWQKLNINTTMNGAVRTLLQELFSSDINKAIHYGQLVLNTQGILKKIINGKMAISIGTADTKELLTPDFDFILEELIENQVTRP</sequence>
<dbReference type="Proteomes" id="UP001597112">
    <property type="component" value="Unassembled WGS sequence"/>
</dbReference>
<keyword evidence="2" id="KW-1185">Reference proteome</keyword>